<organism evidence="2 3">
    <name type="scientific">Uliginosibacterium silvisoli</name>
    <dbReference type="NCBI Taxonomy" id="3114758"/>
    <lineage>
        <taxon>Bacteria</taxon>
        <taxon>Pseudomonadati</taxon>
        <taxon>Pseudomonadota</taxon>
        <taxon>Betaproteobacteria</taxon>
        <taxon>Rhodocyclales</taxon>
        <taxon>Zoogloeaceae</taxon>
        <taxon>Uliginosibacterium</taxon>
    </lineage>
</organism>
<comment type="caution">
    <text evidence="2">The sequence shown here is derived from an EMBL/GenBank/DDBJ whole genome shotgun (WGS) entry which is preliminary data.</text>
</comment>
<protein>
    <submittedName>
        <fullName evidence="2">Uncharacterized protein</fullName>
    </submittedName>
</protein>
<name>A0ABU6K0J6_9RHOO</name>
<keyword evidence="3" id="KW-1185">Reference proteome</keyword>
<dbReference type="EMBL" id="JAYXHS010000001">
    <property type="protein sequence ID" value="MEC5385457.1"/>
    <property type="molecule type" value="Genomic_DNA"/>
</dbReference>
<feature type="region of interest" description="Disordered" evidence="1">
    <location>
        <begin position="45"/>
        <end position="65"/>
    </location>
</feature>
<gene>
    <name evidence="2" type="ORF">VVD49_06955</name>
</gene>
<dbReference type="Proteomes" id="UP001331561">
    <property type="component" value="Unassembled WGS sequence"/>
</dbReference>
<proteinExistence type="predicted"/>
<accession>A0ABU6K0J6</accession>
<dbReference type="RefSeq" id="WP_327598412.1">
    <property type="nucleotide sequence ID" value="NZ_JAYXHS010000001.1"/>
</dbReference>
<sequence>MKIDTRFDTAATTLSTSNATDATLSGFQSLLATARQQLDEAISTATDNGLTGSTARKTSKTEDANAAAVKELRDYLNKTPEQRMREAILKEMGLTEEDVAKMPPEERTAVEAAIADKVRERLLAQAQEHVNAASGQLPLSML</sequence>
<reference evidence="2 3" key="1">
    <citation type="submission" date="2024-01" db="EMBL/GenBank/DDBJ databases">
        <title>Uliginosibacterium soil sp. nov.</title>
        <authorList>
            <person name="Lv Y."/>
        </authorList>
    </citation>
    <scope>NUCLEOTIDE SEQUENCE [LARGE SCALE GENOMIC DNA]</scope>
    <source>
        <strain evidence="2 3">H3</strain>
    </source>
</reference>
<feature type="compositionally biased region" description="Polar residues" evidence="1">
    <location>
        <begin position="45"/>
        <end position="56"/>
    </location>
</feature>
<evidence type="ECO:0000313" key="3">
    <source>
        <dbReference type="Proteomes" id="UP001331561"/>
    </source>
</evidence>
<evidence type="ECO:0000256" key="1">
    <source>
        <dbReference type="SAM" id="MobiDB-lite"/>
    </source>
</evidence>
<evidence type="ECO:0000313" key="2">
    <source>
        <dbReference type="EMBL" id="MEC5385457.1"/>
    </source>
</evidence>